<feature type="transmembrane region" description="Helical" evidence="1">
    <location>
        <begin position="15"/>
        <end position="36"/>
    </location>
</feature>
<proteinExistence type="predicted"/>
<evidence type="ECO:0000313" key="3">
    <source>
        <dbReference type="Proteomes" id="UP001501302"/>
    </source>
</evidence>
<keyword evidence="1" id="KW-1133">Transmembrane helix</keyword>
<keyword evidence="3" id="KW-1185">Reference proteome</keyword>
<gene>
    <name evidence="2" type="ORF">GCM10023314_02380</name>
</gene>
<comment type="caution">
    <text evidence="2">The sequence shown here is derived from an EMBL/GenBank/DDBJ whole genome shotgun (WGS) entry which is preliminary data.</text>
</comment>
<organism evidence="2 3">
    <name type="scientific">Algibacter agarivorans</name>
    <dbReference type="NCBI Taxonomy" id="1109741"/>
    <lineage>
        <taxon>Bacteria</taxon>
        <taxon>Pseudomonadati</taxon>
        <taxon>Bacteroidota</taxon>
        <taxon>Flavobacteriia</taxon>
        <taxon>Flavobacteriales</taxon>
        <taxon>Flavobacteriaceae</taxon>
        <taxon>Algibacter</taxon>
    </lineage>
</organism>
<sequence length="57" mass="6480">MSSILKTMKSNRSKLIITLLFIIVIILLVLNIVMVYNFSKDAKIDNENTAEIVIGKR</sequence>
<keyword evidence="1" id="KW-0472">Membrane</keyword>
<protein>
    <submittedName>
        <fullName evidence="2">Uncharacterized protein</fullName>
    </submittedName>
</protein>
<dbReference type="EMBL" id="BAABJJ010000002">
    <property type="protein sequence ID" value="GAA4933444.1"/>
    <property type="molecule type" value="Genomic_DNA"/>
</dbReference>
<dbReference type="Proteomes" id="UP001501302">
    <property type="component" value="Unassembled WGS sequence"/>
</dbReference>
<evidence type="ECO:0000256" key="1">
    <source>
        <dbReference type="SAM" id="Phobius"/>
    </source>
</evidence>
<keyword evidence="1" id="KW-0812">Transmembrane</keyword>
<evidence type="ECO:0000313" key="2">
    <source>
        <dbReference type="EMBL" id="GAA4933444.1"/>
    </source>
</evidence>
<reference evidence="3" key="1">
    <citation type="journal article" date="2019" name="Int. J. Syst. Evol. Microbiol.">
        <title>The Global Catalogue of Microorganisms (GCM) 10K type strain sequencing project: providing services to taxonomists for standard genome sequencing and annotation.</title>
        <authorList>
            <consortium name="The Broad Institute Genomics Platform"/>
            <consortium name="The Broad Institute Genome Sequencing Center for Infectious Disease"/>
            <person name="Wu L."/>
            <person name="Ma J."/>
        </authorList>
    </citation>
    <scope>NUCLEOTIDE SEQUENCE [LARGE SCALE GENOMIC DNA]</scope>
    <source>
        <strain evidence="3">JCM 18285</strain>
    </source>
</reference>
<name>A0ABP9GCP2_9FLAO</name>
<accession>A0ABP9GCP2</accession>